<organism evidence="2">
    <name type="scientific">uncultured Desulfobacterium sp</name>
    <dbReference type="NCBI Taxonomy" id="201089"/>
    <lineage>
        <taxon>Bacteria</taxon>
        <taxon>Pseudomonadati</taxon>
        <taxon>Thermodesulfobacteriota</taxon>
        <taxon>Desulfobacteria</taxon>
        <taxon>Desulfobacterales</taxon>
        <taxon>Desulfobacteriaceae</taxon>
        <taxon>Desulfobacterium</taxon>
        <taxon>environmental samples</taxon>
    </lineage>
</organism>
<evidence type="ECO:0000313" key="2">
    <source>
        <dbReference type="EMBL" id="SPD74032.1"/>
    </source>
</evidence>
<name>A0A445MXD1_9BACT</name>
<dbReference type="GO" id="GO:0005886">
    <property type="term" value="C:plasma membrane"/>
    <property type="evidence" value="ECO:0007669"/>
    <property type="project" value="UniProtKB-SubCell"/>
</dbReference>
<feature type="transmembrane region" description="Helical" evidence="1">
    <location>
        <begin position="171"/>
        <end position="189"/>
    </location>
</feature>
<sequence>MNPIWLITKITFKEGIRNRILFGITLLALLLFASNVVLTNLFSLEVGKVMVDLGFAALSLAGLSIIFFLGIGMLSQDIHNKTVYMIVGRPVTRAQYVMGKFGGMTLLLFVVMLILGFLAMVSFGIGSALRPGATMPRNFSWVSLLTTIGFHFLSLLIVLSVSFFFTVISSSIYLAMLFTFCIYFIGHSLETIVKVLIKGEFMEVSPWYVGLMKGMSWLFPNLSAFDLKANLAYGLPYDGAYLIWTGLYGCAYIVIMFLLTLVIFKQKDLC</sequence>
<proteinExistence type="predicted"/>
<dbReference type="Pfam" id="PF12679">
    <property type="entry name" value="ABC2_membrane_2"/>
    <property type="match status" value="1"/>
</dbReference>
<protein>
    <recommendedName>
        <fullName evidence="3">ABC transporter permease</fullName>
    </recommendedName>
</protein>
<reference evidence="2" key="1">
    <citation type="submission" date="2018-01" db="EMBL/GenBank/DDBJ databases">
        <authorList>
            <person name="Regsiter A."/>
            <person name="William W."/>
        </authorList>
    </citation>
    <scope>NUCLEOTIDE SEQUENCE</scope>
    <source>
        <strain evidence="2">TRIP AH-1</strain>
    </source>
</reference>
<dbReference type="PANTHER" id="PTHR43471">
    <property type="entry name" value="ABC TRANSPORTER PERMEASE"/>
    <property type="match status" value="1"/>
</dbReference>
<feature type="transmembrane region" description="Helical" evidence="1">
    <location>
        <begin position="20"/>
        <end position="41"/>
    </location>
</feature>
<keyword evidence="1" id="KW-0472">Membrane</keyword>
<keyword evidence="1" id="KW-0812">Transmembrane</keyword>
<feature type="transmembrane region" description="Helical" evidence="1">
    <location>
        <begin position="141"/>
        <end position="165"/>
    </location>
</feature>
<evidence type="ECO:0008006" key="3">
    <source>
        <dbReference type="Google" id="ProtNLM"/>
    </source>
</evidence>
<gene>
    <name evidence="2" type="ORF">PITCH_A2030176</name>
</gene>
<dbReference type="AlphaFoldDB" id="A0A445MXD1"/>
<feature type="transmembrane region" description="Helical" evidence="1">
    <location>
        <begin position="53"/>
        <end position="75"/>
    </location>
</feature>
<dbReference type="EMBL" id="OJIN01000117">
    <property type="protein sequence ID" value="SPD74032.1"/>
    <property type="molecule type" value="Genomic_DNA"/>
</dbReference>
<keyword evidence="1" id="KW-1133">Transmembrane helix</keyword>
<feature type="transmembrane region" description="Helical" evidence="1">
    <location>
        <begin position="239"/>
        <end position="264"/>
    </location>
</feature>
<evidence type="ECO:0000256" key="1">
    <source>
        <dbReference type="SAM" id="Phobius"/>
    </source>
</evidence>
<accession>A0A445MXD1</accession>
<dbReference type="PANTHER" id="PTHR43471:SF10">
    <property type="entry name" value="SLL1107 PROTEIN"/>
    <property type="match status" value="1"/>
</dbReference>
<feature type="transmembrane region" description="Helical" evidence="1">
    <location>
        <begin position="106"/>
        <end position="129"/>
    </location>
</feature>
<dbReference type="GO" id="GO:0140359">
    <property type="term" value="F:ABC-type transporter activity"/>
    <property type="evidence" value="ECO:0007669"/>
    <property type="project" value="InterPro"/>
</dbReference>